<name>A0A158REB2_HYDTA</name>
<keyword evidence="2" id="KW-0677">Repeat</keyword>
<gene>
    <name evidence="5" type="ORF">TTAC_LOCUS6987</name>
</gene>
<feature type="compositionally biased region" description="Pro residues" evidence="3">
    <location>
        <begin position="760"/>
        <end position="774"/>
    </location>
</feature>
<organism evidence="7">
    <name type="scientific">Hydatigena taeniaeformis</name>
    <name type="common">Feline tapeworm</name>
    <name type="synonym">Taenia taeniaeformis</name>
    <dbReference type="NCBI Taxonomy" id="6205"/>
    <lineage>
        <taxon>Eukaryota</taxon>
        <taxon>Metazoa</taxon>
        <taxon>Spiralia</taxon>
        <taxon>Lophotrochozoa</taxon>
        <taxon>Platyhelminthes</taxon>
        <taxon>Cestoda</taxon>
        <taxon>Eucestoda</taxon>
        <taxon>Cyclophyllidea</taxon>
        <taxon>Taeniidae</taxon>
        <taxon>Hydatigera</taxon>
    </lineage>
</organism>
<dbReference type="Gene3D" id="3.30.710.10">
    <property type="entry name" value="Potassium Channel Kv1.1, Chain A"/>
    <property type="match status" value="1"/>
</dbReference>
<dbReference type="InterPro" id="IPR006652">
    <property type="entry name" value="Kelch_1"/>
</dbReference>
<evidence type="ECO:0000313" key="5">
    <source>
        <dbReference type="EMBL" id="VDM31286.1"/>
    </source>
</evidence>
<accession>A0A158REB2</accession>
<dbReference type="InterPro" id="IPR011333">
    <property type="entry name" value="SKP1/BTB/POZ_sf"/>
</dbReference>
<dbReference type="InterPro" id="IPR000210">
    <property type="entry name" value="BTB/POZ_dom"/>
</dbReference>
<dbReference type="PROSITE" id="PS50097">
    <property type="entry name" value="BTB"/>
    <property type="match status" value="1"/>
</dbReference>
<dbReference type="SMART" id="SM00875">
    <property type="entry name" value="BACK"/>
    <property type="match status" value="1"/>
</dbReference>
<sequence length="814" mass="88646">MSLGRQVDQQKFSAHKIVLAATIPFFDAMFLSGMSEATKREITIKGIDPAVLEAFITFAYTGEIQITPGNVQATLIGASFLNIDSVRNFCCHYIEERLTLENLLQVRSFASSFLCSNLVSACDRVIHENFEHLVTSSAFFAALTGPEFCKLLESDDLQVSNEERVFHSIIAWCEHQSSPPFNADSPSLSRSLQSLQTTTASDITITDGLISLSLSPSAAAPPPPPSSRLRYLPELLARVRLPLLSAQFIRDVVSKNPHVRADMACRDLLDEARDLLLMPDSLSTSTCSFVCRPRRGQEVPGVIYAVGGYSSDGDCQSIVEAYNPLVDRWEVVESCLYAIGGLDGSSRLNTVEKFDPKTGVWQRVASMNYRRSALGAAVLDGRIYVCGGYDGISSLRTCEVYNPEQNRWQVIPSMTECRSAGGVVALEDGRLFAIGGHSGLPIFASVECYHRRGHQTPLVSTVSGPTSVPFNPSGRRVWCQVAPMLHRRCRHGVAVLRGRIFAAGGYNGCHFLRSVEVYDPASITLTGIGSGDPKLGQWTEVASLATPRSRVALAASGGRLYAIGGFDGEQNLCSVECFQRCEISSSRSHYLRHCIRLAEDDTDDDGRVSVVVVEENEYGTGGTSGEPNPITITPSTSHTILSPLDLHQHHLNHHNQHYRGRSGSLRDRQSRHCKSRDDEDLEEWLGEGPRSLLVPRVGMPFQTELAAITAPQGTTTVTNSDEGSMDLPTVTTEGLDSTESLIELLTFQSTTSSPGELGPRTPPPSQPPPPPPYPSSTSEMSISGDDVFADWQWMPAMPLIAHEGGVGVGVIPLY</sequence>
<evidence type="ECO:0000259" key="4">
    <source>
        <dbReference type="PROSITE" id="PS50097"/>
    </source>
</evidence>
<reference evidence="5 6" key="2">
    <citation type="submission" date="2018-11" db="EMBL/GenBank/DDBJ databases">
        <authorList>
            <consortium name="Pathogen Informatics"/>
        </authorList>
    </citation>
    <scope>NUCLEOTIDE SEQUENCE [LARGE SCALE GENOMIC DNA]</scope>
</reference>
<dbReference type="SMART" id="SM00612">
    <property type="entry name" value="Kelch"/>
    <property type="match status" value="5"/>
</dbReference>
<dbReference type="Gene3D" id="1.25.40.420">
    <property type="match status" value="1"/>
</dbReference>
<dbReference type="InterPro" id="IPR015915">
    <property type="entry name" value="Kelch-typ_b-propeller"/>
</dbReference>
<dbReference type="AlphaFoldDB" id="A0A158REB2"/>
<feature type="region of interest" description="Disordered" evidence="3">
    <location>
        <begin position="749"/>
        <end position="782"/>
    </location>
</feature>
<dbReference type="Pfam" id="PF01344">
    <property type="entry name" value="Kelch_1"/>
    <property type="match status" value="4"/>
</dbReference>
<protein>
    <submittedName>
        <fullName evidence="7">BTB domain-containing protein</fullName>
    </submittedName>
</protein>
<evidence type="ECO:0000256" key="2">
    <source>
        <dbReference type="ARBA" id="ARBA00022737"/>
    </source>
</evidence>
<evidence type="ECO:0000256" key="3">
    <source>
        <dbReference type="SAM" id="MobiDB-lite"/>
    </source>
</evidence>
<dbReference type="Pfam" id="PF07707">
    <property type="entry name" value="BACK"/>
    <property type="match status" value="1"/>
</dbReference>
<keyword evidence="1" id="KW-0880">Kelch repeat</keyword>
<dbReference type="OrthoDB" id="45365at2759"/>
<evidence type="ECO:0000313" key="6">
    <source>
        <dbReference type="Proteomes" id="UP000274429"/>
    </source>
</evidence>
<dbReference type="WBParaSite" id="TTAC_0000700201-mRNA-1">
    <property type="protein sequence ID" value="TTAC_0000700201-mRNA-1"/>
    <property type="gene ID" value="TTAC_0000700201"/>
</dbReference>
<dbReference type="SUPFAM" id="SSF54695">
    <property type="entry name" value="POZ domain"/>
    <property type="match status" value="1"/>
</dbReference>
<dbReference type="PANTHER" id="PTHR24412">
    <property type="entry name" value="KELCH PROTEIN"/>
    <property type="match status" value="1"/>
</dbReference>
<proteinExistence type="predicted"/>
<dbReference type="PANTHER" id="PTHR24412:SF497">
    <property type="entry name" value="KELCH-LIKE PROTEIN 18"/>
    <property type="match status" value="1"/>
</dbReference>
<feature type="domain" description="BTB" evidence="4">
    <location>
        <begin position="1"/>
        <end position="68"/>
    </location>
</feature>
<evidence type="ECO:0000313" key="7">
    <source>
        <dbReference type="WBParaSite" id="TTAC_0000700201-mRNA-1"/>
    </source>
</evidence>
<evidence type="ECO:0000256" key="1">
    <source>
        <dbReference type="ARBA" id="ARBA00022441"/>
    </source>
</evidence>
<keyword evidence="6" id="KW-1185">Reference proteome</keyword>
<reference evidence="7" key="1">
    <citation type="submission" date="2016-04" db="UniProtKB">
        <authorList>
            <consortium name="WormBaseParasite"/>
        </authorList>
    </citation>
    <scope>IDENTIFICATION</scope>
</reference>
<dbReference type="EMBL" id="UYWX01020336">
    <property type="protein sequence ID" value="VDM31286.1"/>
    <property type="molecule type" value="Genomic_DNA"/>
</dbReference>
<dbReference type="InterPro" id="IPR011705">
    <property type="entry name" value="BACK"/>
</dbReference>
<dbReference type="Gene3D" id="2.120.10.80">
    <property type="entry name" value="Kelch-type beta propeller"/>
    <property type="match status" value="2"/>
</dbReference>
<dbReference type="SMART" id="SM00225">
    <property type="entry name" value="BTB"/>
    <property type="match status" value="1"/>
</dbReference>
<dbReference type="SUPFAM" id="SSF117281">
    <property type="entry name" value="Kelch motif"/>
    <property type="match status" value="2"/>
</dbReference>
<dbReference type="STRING" id="6205.A0A158REB2"/>
<feature type="region of interest" description="Disordered" evidence="3">
    <location>
        <begin position="654"/>
        <end position="681"/>
    </location>
</feature>
<dbReference type="Pfam" id="PF00651">
    <property type="entry name" value="BTB"/>
    <property type="match status" value="1"/>
</dbReference>
<dbReference type="Proteomes" id="UP000274429">
    <property type="component" value="Unassembled WGS sequence"/>
</dbReference>